<evidence type="ECO:0000313" key="2">
    <source>
        <dbReference type="Proteomes" id="UP000001261"/>
    </source>
</evidence>
<organism evidence="1 2">
    <name type="scientific">Coccidioides immitis (strain RS)</name>
    <name type="common">Valley fever fungus</name>
    <dbReference type="NCBI Taxonomy" id="246410"/>
    <lineage>
        <taxon>Eukaryota</taxon>
        <taxon>Fungi</taxon>
        <taxon>Dikarya</taxon>
        <taxon>Ascomycota</taxon>
        <taxon>Pezizomycotina</taxon>
        <taxon>Eurotiomycetes</taxon>
        <taxon>Eurotiomycetidae</taxon>
        <taxon>Onygenales</taxon>
        <taxon>Onygenaceae</taxon>
        <taxon>Coccidioides</taxon>
    </lineage>
</organism>
<dbReference type="RefSeq" id="XP_012214390.1">
    <property type="nucleotide sequence ID" value="XM_012358967.1"/>
</dbReference>
<dbReference type="EMBL" id="GG704911">
    <property type="protein sequence ID" value="KJF59997.1"/>
    <property type="molecule type" value="Genomic_DNA"/>
</dbReference>
<dbReference type="KEGG" id="cim:CIMG_10971"/>
<evidence type="ECO:0000313" key="1">
    <source>
        <dbReference type="EMBL" id="KJF59997.1"/>
    </source>
</evidence>
<dbReference type="GeneID" id="24163508"/>
<reference evidence="2" key="1">
    <citation type="journal article" date="2009" name="Genome Res.">
        <title>Comparative genomic analyses of the human fungal pathogens Coccidioides and their relatives.</title>
        <authorList>
            <person name="Sharpton T.J."/>
            <person name="Stajich J.E."/>
            <person name="Rounsley S.D."/>
            <person name="Gardner M.J."/>
            <person name="Wortman J.R."/>
            <person name="Jordar V.S."/>
            <person name="Maiti R."/>
            <person name="Kodira C.D."/>
            <person name="Neafsey D.E."/>
            <person name="Zeng Q."/>
            <person name="Hung C.-Y."/>
            <person name="McMahan C."/>
            <person name="Muszewska A."/>
            <person name="Grynberg M."/>
            <person name="Mandel M.A."/>
            <person name="Kellner E.M."/>
            <person name="Barker B.M."/>
            <person name="Galgiani J.N."/>
            <person name="Orbach M.J."/>
            <person name="Kirkland T.N."/>
            <person name="Cole G.T."/>
            <person name="Henn M.R."/>
            <person name="Birren B.W."/>
            <person name="Taylor J.W."/>
        </authorList>
    </citation>
    <scope>NUCLEOTIDE SEQUENCE [LARGE SCALE GENOMIC DNA]</scope>
    <source>
        <strain evidence="2">RS</strain>
    </source>
</reference>
<proteinExistence type="predicted"/>
<accession>A0A0D8JRT0</accession>
<dbReference type="InParanoid" id="A0A0D8JRT0"/>
<gene>
    <name evidence="1" type="ORF">CIMG_10971</name>
</gene>
<sequence>MEGKREKGVGRENGWWSGLRKKRREVGKSVEGFLEPKLPQGRGGFQKTKWTRLTKGLGKLKNAPVTAIHVVKPVYGATTIQGQTILESSFLFEHSRILARIPYPTMTLSLANFASPAQTRELVRRILAIEPPRETT</sequence>
<reference evidence="2" key="2">
    <citation type="journal article" date="2010" name="Genome Res.">
        <title>Population genomic sequencing of Coccidioides fungi reveals recent hybridization and transposon control.</title>
        <authorList>
            <person name="Neafsey D.E."/>
            <person name="Barker B.M."/>
            <person name="Sharpton T.J."/>
            <person name="Stajich J.E."/>
            <person name="Park D.J."/>
            <person name="Whiston E."/>
            <person name="Hung C.-Y."/>
            <person name="McMahan C."/>
            <person name="White J."/>
            <person name="Sykes S."/>
            <person name="Heiman D."/>
            <person name="Young S."/>
            <person name="Zeng Q."/>
            <person name="Abouelleil A."/>
            <person name="Aftuck L."/>
            <person name="Bessette D."/>
            <person name="Brown A."/>
            <person name="FitzGerald M."/>
            <person name="Lui A."/>
            <person name="Macdonald J.P."/>
            <person name="Priest M."/>
            <person name="Orbach M.J."/>
            <person name="Galgiani J.N."/>
            <person name="Kirkland T.N."/>
            <person name="Cole G.T."/>
            <person name="Birren B.W."/>
            <person name="Henn M.R."/>
            <person name="Taylor J.W."/>
            <person name="Rounsley S.D."/>
        </authorList>
    </citation>
    <scope>GENOME REANNOTATION</scope>
    <source>
        <strain evidence="2">RS</strain>
    </source>
</reference>
<protein>
    <submittedName>
        <fullName evidence="1">Uncharacterized protein</fullName>
    </submittedName>
</protein>
<dbReference type="AlphaFoldDB" id="A0A0D8JRT0"/>
<dbReference type="Proteomes" id="UP000001261">
    <property type="component" value="Unassembled WGS sequence"/>
</dbReference>
<dbReference type="VEuPathDB" id="FungiDB:CIMG_10971"/>
<keyword evidence="2" id="KW-1185">Reference proteome</keyword>
<name>A0A0D8JRT0_COCIM</name>